<feature type="transmembrane region" description="Helical" evidence="1">
    <location>
        <begin position="131"/>
        <end position="155"/>
    </location>
</feature>
<reference evidence="3" key="1">
    <citation type="journal article" date="2014" name="Int. J. Syst. Evol. Microbiol.">
        <title>Complete genome sequence of Corynebacterium casei LMG S-19264T (=DSM 44701T), isolated from a smear-ripened cheese.</title>
        <authorList>
            <consortium name="US DOE Joint Genome Institute (JGI-PGF)"/>
            <person name="Walter F."/>
            <person name="Albersmeier A."/>
            <person name="Kalinowski J."/>
            <person name="Ruckert C."/>
        </authorList>
    </citation>
    <scope>NUCLEOTIDE SEQUENCE</scope>
    <source>
        <strain evidence="3">CGMCC 1.15320</strain>
    </source>
</reference>
<accession>A0A916W1N9</accession>
<dbReference type="InterPro" id="IPR009936">
    <property type="entry name" value="DUF1468"/>
</dbReference>
<evidence type="ECO:0000256" key="1">
    <source>
        <dbReference type="SAM" id="Phobius"/>
    </source>
</evidence>
<sequence>MTEVFRDRLLGVVLMAVAIAWLAASRFTIPEGYSGSFFGPRAFPNALGFLLLLLSVILVAQTFSKKTVDDDEEEELECKPTFQQELWATLVTFGFLISYFVALPIFGFVLTTTLLIGIFLFFVLRKRSIPLIICMPLGFSIGLWLLMGKLLGVHLPTGMFSWSF</sequence>
<gene>
    <name evidence="3" type="ORF">GCM10011385_10910</name>
</gene>
<keyword evidence="1" id="KW-0812">Transmembrane</keyword>
<dbReference type="Proteomes" id="UP000636264">
    <property type="component" value="Unassembled WGS sequence"/>
</dbReference>
<proteinExistence type="predicted"/>
<feature type="transmembrane region" description="Helical" evidence="1">
    <location>
        <begin position="108"/>
        <end position="124"/>
    </location>
</feature>
<evidence type="ECO:0000313" key="3">
    <source>
        <dbReference type="EMBL" id="GGA59027.1"/>
    </source>
</evidence>
<feature type="domain" description="DUF1468" evidence="2">
    <location>
        <begin position="9"/>
        <end position="156"/>
    </location>
</feature>
<evidence type="ECO:0000313" key="4">
    <source>
        <dbReference type="Proteomes" id="UP000636264"/>
    </source>
</evidence>
<keyword evidence="4" id="KW-1185">Reference proteome</keyword>
<organism evidence="3 4">
    <name type="scientific">Nitratireductor aestuarii</name>
    <dbReference type="NCBI Taxonomy" id="1735103"/>
    <lineage>
        <taxon>Bacteria</taxon>
        <taxon>Pseudomonadati</taxon>
        <taxon>Pseudomonadota</taxon>
        <taxon>Alphaproteobacteria</taxon>
        <taxon>Hyphomicrobiales</taxon>
        <taxon>Phyllobacteriaceae</taxon>
        <taxon>Nitratireductor</taxon>
    </lineage>
</organism>
<comment type="caution">
    <text evidence="3">The sequence shown here is derived from an EMBL/GenBank/DDBJ whole genome shotgun (WGS) entry which is preliminary data.</text>
</comment>
<name>A0A916W1N9_9HYPH</name>
<evidence type="ECO:0000259" key="2">
    <source>
        <dbReference type="Pfam" id="PF07331"/>
    </source>
</evidence>
<dbReference type="EMBL" id="BMIF01000002">
    <property type="protein sequence ID" value="GGA59027.1"/>
    <property type="molecule type" value="Genomic_DNA"/>
</dbReference>
<dbReference type="RefSeq" id="WP_188719932.1">
    <property type="nucleotide sequence ID" value="NZ_BMIF01000002.1"/>
</dbReference>
<dbReference type="Pfam" id="PF07331">
    <property type="entry name" value="TctB"/>
    <property type="match status" value="1"/>
</dbReference>
<reference evidence="3" key="2">
    <citation type="submission" date="2020-09" db="EMBL/GenBank/DDBJ databases">
        <authorList>
            <person name="Sun Q."/>
            <person name="Zhou Y."/>
        </authorList>
    </citation>
    <scope>NUCLEOTIDE SEQUENCE</scope>
    <source>
        <strain evidence="3">CGMCC 1.15320</strain>
    </source>
</reference>
<protein>
    <recommendedName>
        <fullName evidence="2">DUF1468 domain-containing protein</fullName>
    </recommendedName>
</protein>
<dbReference type="AlphaFoldDB" id="A0A916W1N9"/>
<feature type="transmembrane region" description="Helical" evidence="1">
    <location>
        <begin position="42"/>
        <end position="64"/>
    </location>
</feature>
<keyword evidence="1" id="KW-0472">Membrane</keyword>
<keyword evidence="1" id="KW-1133">Transmembrane helix</keyword>